<accession>X1K108</accession>
<dbReference type="EMBL" id="BARU01046269">
    <property type="protein sequence ID" value="GAI00702.1"/>
    <property type="molecule type" value="Genomic_DNA"/>
</dbReference>
<organism evidence="1">
    <name type="scientific">marine sediment metagenome</name>
    <dbReference type="NCBI Taxonomy" id="412755"/>
    <lineage>
        <taxon>unclassified sequences</taxon>
        <taxon>metagenomes</taxon>
        <taxon>ecological metagenomes</taxon>
    </lineage>
</organism>
<gene>
    <name evidence="1" type="ORF">S03H2_69869</name>
</gene>
<evidence type="ECO:0000313" key="1">
    <source>
        <dbReference type="EMBL" id="GAI00702.1"/>
    </source>
</evidence>
<feature type="non-terminal residue" evidence="1">
    <location>
        <position position="1"/>
    </location>
</feature>
<proteinExistence type="predicted"/>
<reference evidence="1" key="1">
    <citation type="journal article" date="2014" name="Front. Microbiol.">
        <title>High frequency of phylogenetically diverse reductive dehalogenase-homologous genes in deep subseafloor sedimentary metagenomes.</title>
        <authorList>
            <person name="Kawai M."/>
            <person name="Futagami T."/>
            <person name="Toyoda A."/>
            <person name="Takaki Y."/>
            <person name="Nishi S."/>
            <person name="Hori S."/>
            <person name="Arai W."/>
            <person name="Tsubouchi T."/>
            <person name="Morono Y."/>
            <person name="Uchiyama I."/>
            <person name="Ito T."/>
            <person name="Fujiyama A."/>
            <person name="Inagaki F."/>
            <person name="Takami H."/>
        </authorList>
    </citation>
    <scope>NUCLEOTIDE SEQUENCE</scope>
    <source>
        <strain evidence="1">Expedition CK06-06</strain>
    </source>
</reference>
<name>X1K108_9ZZZZ</name>
<comment type="caution">
    <text evidence="1">The sequence shown here is derived from an EMBL/GenBank/DDBJ whole genome shotgun (WGS) entry which is preliminary data.</text>
</comment>
<sequence length="40" mass="4667">STYIADDVFYSLSRPPLKLVVERLGHGEDGRLMWQFQQTL</sequence>
<dbReference type="AlphaFoldDB" id="X1K108"/>
<protein>
    <submittedName>
        <fullName evidence="1">Uncharacterized protein</fullName>
    </submittedName>
</protein>